<dbReference type="GO" id="GO:0015031">
    <property type="term" value="P:protein transport"/>
    <property type="evidence" value="ECO:0007669"/>
    <property type="project" value="UniProtKB-KW"/>
</dbReference>
<evidence type="ECO:0000256" key="4">
    <source>
        <dbReference type="ARBA" id="ARBA00011471"/>
    </source>
</evidence>
<keyword evidence="5 12" id="KW-0813">Transport</keyword>
<comment type="subunit">
    <text evidence="4">The accessory proteins ExbB and ExbD seem to form a complex with TonB.</text>
</comment>
<keyword evidence="7" id="KW-0997">Cell inner membrane</keyword>
<keyword evidence="8 12" id="KW-0812">Transmembrane</keyword>
<sequence length="134" mass="14574">MRFKYDTKVYDEINVTPLLDLAWNLLIIFMVMATATVQGISVDLPRASSAPSLAKPHTRAITITADGRIYLDTVGVSLAELEAQLATAKAADPKLPVVVKGDKGVSYERVIEVLDVAKRVHISELGLVTDKLVK</sequence>
<comment type="similarity">
    <text evidence="3 12">Belongs to the ExbD/TolR family.</text>
</comment>
<dbReference type="EMBL" id="AEWJ01000018">
    <property type="protein sequence ID" value="EGD60522.1"/>
    <property type="molecule type" value="Genomic_DNA"/>
</dbReference>
<evidence type="ECO:0000256" key="13">
    <source>
        <dbReference type="SAM" id="Phobius"/>
    </source>
</evidence>
<gene>
    <name evidence="14" type="ORF">Y88_2812</name>
</gene>
<evidence type="ECO:0000256" key="8">
    <source>
        <dbReference type="ARBA" id="ARBA00022692"/>
    </source>
</evidence>
<dbReference type="PANTHER" id="PTHR30558:SF12">
    <property type="entry name" value="BIOPOLYMER TRANSPORT PROTEIN EXBD"/>
    <property type="match status" value="1"/>
</dbReference>
<keyword evidence="15" id="KW-1185">Reference proteome</keyword>
<dbReference type="Pfam" id="PF02472">
    <property type="entry name" value="ExbD"/>
    <property type="match status" value="1"/>
</dbReference>
<reference evidence="14 15" key="1">
    <citation type="journal article" date="2012" name="J. Bacteriol.">
        <title>Draft Genome Sequence of Novosphingobium nitrogenifigens Y88T.</title>
        <authorList>
            <person name="Strabala T.J."/>
            <person name="Macdonald L."/>
            <person name="Liu V."/>
            <person name="Smit A.M."/>
        </authorList>
    </citation>
    <scope>NUCLEOTIDE SEQUENCE [LARGE SCALE GENOMIC DNA]</scope>
    <source>
        <strain evidence="14 15">DSM 19370</strain>
    </source>
</reference>
<keyword evidence="9 12" id="KW-0653">Protein transport</keyword>
<dbReference type="OrthoDB" id="195377at2"/>
<dbReference type="GO" id="GO:0005886">
    <property type="term" value="C:plasma membrane"/>
    <property type="evidence" value="ECO:0007669"/>
    <property type="project" value="UniProtKB-SubCell"/>
</dbReference>
<keyword evidence="6" id="KW-1003">Cell membrane</keyword>
<keyword evidence="10 13" id="KW-1133">Transmembrane helix</keyword>
<evidence type="ECO:0000256" key="3">
    <source>
        <dbReference type="ARBA" id="ARBA00005811"/>
    </source>
</evidence>
<dbReference type="AlphaFoldDB" id="F1Z4B2"/>
<dbReference type="PANTHER" id="PTHR30558">
    <property type="entry name" value="EXBD MEMBRANE COMPONENT OF PMF-DRIVEN MACROMOLECULE IMPORT SYSTEM"/>
    <property type="match status" value="1"/>
</dbReference>
<keyword evidence="11 13" id="KW-0472">Membrane</keyword>
<organism evidence="14 15">
    <name type="scientific">Novosphingobium nitrogenifigens DSM 19370</name>
    <dbReference type="NCBI Taxonomy" id="983920"/>
    <lineage>
        <taxon>Bacteria</taxon>
        <taxon>Pseudomonadati</taxon>
        <taxon>Pseudomonadota</taxon>
        <taxon>Alphaproteobacteria</taxon>
        <taxon>Sphingomonadales</taxon>
        <taxon>Sphingomonadaceae</taxon>
        <taxon>Novosphingobium</taxon>
    </lineage>
</organism>
<comment type="subcellular location">
    <subcellularLocation>
        <location evidence="2">Cell inner membrane</location>
        <topology evidence="2">Single-pass type II membrane protein</topology>
    </subcellularLocation>
    <subcellularLocation>
        <location evidence="12">Cell membrane</location>
        <topology evidence="12">Single-pass type II membrane protein</topology>
    </subcellularLocation>
</comment>
<proteinExistence type="inferred from homology"/>
<dbReference type="STRING" id="983920.Y88_2812"/>
<evidence type="ECO:0000256" key="10">
    <source>
        <dbReference type="ARBA" id="ARBA00022989"/>
    </source>
</evidence>
<dbReference type="eggNOG" id="COG0848">
    <property type="taxonomic scope" value="Bacteria"/>
</dbReference>
<name>F1Z4B2_9SPHN</name>
<evidence type="ECO:0000256" key="11">
    <source>
        <dbReference type="ARBA" id="ARBA00023136"/>
    </source>
</evidence>
<comment type="function">
    <text evidence="1">Involved in the TonB-dependent energy-dependent transport of various receptor-bound substrates.</text>
</comment>
<dbReference type="InterPro" id="IPR003400">
    <property type="entry name" value="ExbD"/>
</dbReference>
<dbReference type="Proteomes" id="UP000004728">
    <property type="component" value="Unassembled WGS sequence"/>
</dbReference>
<dbReference type="HOGENOM" id="CLU_085305_1_2_5"/>
<accession>F1Z4B2</accession>
<evidence type="ECO:0000256" key="7">
    <source>
        <dbReference type="ARBA" id="ARBA00022519"/>
    </source>
</evidence>
<evidence type="ECO:0000256" key="6">
    <source>
        <dbReference type="ARBA" id="ARBA00022475"/>
    </source>
</evidence>
<evidence type="ECO:0000313" key="15">
    <source>
        <dbReference type="Proteomes" id="UP000004728"/>
    </source>
</evidence>
<evidence type="ECO:0000256" key="1">
    <source>
        <dbReference type="ARBA" id="ARBA00003540"/>
    </source>
</evidence>
<evidence type="ECO:0008006" key="16">
    <source>
        <dbReference type="Google" id="ProtNLM"/>
    </source>
</evidence>
<dbReference type="Gene3D" id="3.30.420.270">
    <property type="match status" value="1"/>
</dbReference>
<comment type="caution">
    <text evidence="14">The sequence shown here is derived from an EMBL/GenBank/DDBJ whole genome shotgun (WGS) entry which is preliminary data.</text>
</comment>
<dbReference type="GO" id="GO:0022857">
    <property type="term" value="F:transmembrane transporter activity"/>
    <property type="evidence" value="ECO:0007669"/>
    <property type="project" value="InterPro"/>
</dbReference>
<dbReference type="RefSeq" id="WP_008068362.1">
    <property type="nucleotide sequence ID" value="NZ_AQWK01000009.1"/>
</dbReference>
<evidence type="ECO:0000256" key="12">
    <source>
        <dbReference type="RuleBase" id="RU003879"/>
    </source>
</evidence>
<protein>
    <recommendedName>
        <fullName evidence="16">Biopolymer transport protein ExbD/TolR</fullName>
    </recommendedName>
</protein>
<evidence type="ECO:0000256" key="9">
    <source>
        <dbReference type="ARBA" id="ARBA00022927"/>
    </source>
</evidence>
<feature type="transmembrane region" description="Helical" evidence="13">
    <location>
        <begin position="21"/>
        <end position="40"/>
    </location>
</feature>
<evidence type="ECO:0000313" key="14">
    <source>
        <dbReference type="EMBL" id="EGD60522.1"/>
    </source>
</evidence>
<evidence type="ECO:0000256" key="2">
    <source>
        <dbReference type="ARBA" id="ARBA00004249"/>
    </source>
</evidence>
<dbReference type="InParanoid" id="F1Z4B2"/>
<evidence type="ECO:0000256" key="5">
    <source>
        <dbReference type="ARBA" id="ARBA00022448"/>
    </source>
</evidence>